<reference evidence="1" key="1">
    <citation type="journal article" date="2014" name="Int. J. Syst. Evol. Microbiol.">
        <title>Complete genome sequence of Corynebacterium casei LMG S-19264T (=DSM 44701T), isolated from a smear-ripened cheese.</title>
        <authorList>
            <consortium name="US DOE Joint Genome Institute (JGI-PGF)"/>
            <person name="Walter F."/>
            <person name="Albersmeier A."/>
            <person name="Kalinowski J."/>
            <person name="Ruckert C."/>
        </authorList>
    </citation>
    <scope>NUCLEOTIDE SEQUENCE</scope>
    <source>
        <strain evidence="1">JCM 4122</strain>
    </source>
</reference>
<protein>
    <submittedName>
        <fullName evidence="1">Uncharacterized protein</fullName>
    </submittedName>
</protein>
<dbReference type="AlphaFoldDB" id="A0A919EPG9"/>
<evidence type="ECO:0000313" key="2">
    <source>
        <dbReference type="Proteomes" id="UP000632849"/>
    </source>
</evidence>
<dbReference type="RefSeq" id="WP_190042561.1">
    <property type="nucleotide sequence ID" value="NZ_BNBE01000002.1"/>
</dbReference>
<keyword evidence="2" id="KW-1185">Reference proteome</keyword>
<name>A0A919EPG9_STRFL</name>
<gene>
    <name evidence="1" type="ORF">GCM10017667_41900</name>
</gene>
<proteinExistence type="predicted"/>
<sequence>MNTASSGRFGPEFVAEQRDRYGRRPPENRMLSYDLAVLEEYEPWRVWLDEQLDLLPEPTAATFAANLWRDQNFWPDVIELAAGAALRQRGFGVEFERQWGTLTPDWTVVDEKGTPVALVEVCTHSPQKGTTARIRAWHGLVERLKQIPVPVVLTVDADRSGPPPAPDARTSKKIAQDLRRALLSPLHQVVFRSEGYTFLLRADPRTGRAMRPPGMGTVLVPPSNMAGVVSARPVAARIEQKAAKYRALAQEAGLPLIVAAGADRFTGLDLQDLDDLLQGIATVSAQFGFGDSFIHHPVDIDPFDPPRWTMPAELAGVLWVDNRLPFTGTWRPNPDAATPAPPGLTA</sequence>
<evidence type="ECO:0000313" key="1">
    <source>
        <dbReference type="EMBL" id="GHG06336.1"/>
    </source>
</evidence>
<dbReference type="EMBL" id="BNBE01000002">
    <property type="protein sequence ID" value="GHG06336.1"/>
    <property type="molecule type" value="Genomic_DNA"/>
</dbReference>
<accession>A0A919EPG9</accession>
<reference evidence="1" key="2">
    <citation type="submission" date="2020-09" db="EMBL/GenBank/DDBJ databases">
        <authorList>
            <person name="Sun Q."/>
            <person name="Ohkuma M."/>
        </authorList>
    </citation>
    <scope>NUCLEOTIDE SEQUENCE</scope>
    <source>
        <strain evidence="1">JCM 4122</strain>
    </source>
</reference>
<organism evidence="1 2">
    <name type="scientific">Streptomyces filamentosus</name>
    <name type="common">Streptomyces roseosporus</name>
    <dbReference type="NCBI Taxonomy" id="67294"/>
    <lineage>
        <taxon>Bacteria</taxon>
        <taxon>Bacillati</taxon>
        <taxon>Actinomycetota</taxon>
        <taxon>Actinomycetes</taxon>
        <taxon>Kitasatosporales</taxon>
        <taxon>Streptomycetaceae</taxon>
        <taxon>Streptomyces</taxon>
    </lineage>
</organism>
<comment type="caution">
    <text evidence="1">The sequence shown here is derived from an EMBL/GenBank/DDBJ whole genome shotgun (WGS) entry which is preliminary data.</text>
</comment>
<dbReference type="Proteomes" id="UP000632849">
    <property type="component" value="Unassembled WGS sequence"/>
</dbReference>